<sequence length="291" mass="32613">MLQCAGRSRDERRTVGAVTAVALASRFWGLGCPKIFHEVATLLPYLLIDSRGEDVVLFDPGSIPDFPVVMRKVIDVIPPETISLVVVSHQDPDVCGNLAVLEDVIDRDDLKIAAHLNTVRLIEHLGLRSEFYAVDQHDYRYTLKSGRELEFIYLPFLHSPGAIATFDAKTNTLVSGDLFGAISDDESLFVPESFPRNMDSFHQAYMPANSVLRHAMERLSKYDIKRILPQHGSIIEDDDVQECRYLVKDFGTSQSPKSTRQRDSRYCPDRPALITTPSRTLQQSCSCATPS</sequence>
<evidence type="ECO:0000313" key="4">
    <source>
        <dbReference type="Proteomes" id="UP000250928"/>
    </source>
</evidence>
<reference evidence="3 4" key="1">
    <citation type="submission" date="2018-01" db="EMBL/GenBank/DDBJ databases">
        <title>Novel co-symbiosis in the lucinid bivalve Phacoides pectinatus.</title>
        <authorList>
            <person name="Lim S.J."/>
            <person name="Davis B.G."/>
            <person name="Gill D.E."/>
            <person name="Engel A.S."/>
            <person name="Anderson L.C."/>
            <person name="Campbell B.J."/>
        </authorList>
    </citation>
    <scope>NUCLEOTIDE SEQUENCE [LARGE SCALE GENOMIC DNA]</scope>
    <source>
        <strain evidence="3">N3_P5</strain>
    </source>
</reference>
<dbReference type="PANTHER" id="PTHR43041:SF1">
    <property type="entry name" value="METALLO-BETA-LACTAMASE DOMAIN-CONTAINING PROTEIN"/>
    <property type="match status" value="1"/>
</dbReference>
<dbReference type="Gene3D" id="3.60.15.10">
    <property type="entry name" value="Ribonuclease Z/Hydroxyacylglutathione hydrolase-like"/>
    <property type="match status" value="1"/>
</dbReference>
<protein>
    <recommendedName>
        <fullName evidence="2">Metallo-beta-lactamase domain-containing protein</fullName>
    </recommendedName>
</protein>
<dbReference type="InterPro" id="IPR036866">
    <property type="entry name" value="RibonucZ/Hydroxyglut_hydro"/>
</dbReference>
<feature type="domain" description="Metallo-beta-lactamase" evidence="2">
    <location>
        <begin position="41"/>
        <end position="231"/>
    </location>
</feature>
<feature type="region of interest" description="Disordered" evidence="1">
    <location>
        <begin position="252"/>
        <end position="273"/>
    </location>
</feature>
<evidence type="ECO:0000256" key="1">
    <source>
        <dbReference type="SAM" id="MobiDB-lite"/>
    </source>
</evidence>
<organism evidence="3 4">
    <name type="scientific">Candidatus Sedimenticola endophacoides</name>
    <dbReference type="NCBI Taxonomy" id="2548426"/>
    <lineage>
        <taxon>Bacteria</taxon>
        <taxon>Pseudomonadati</taxon>
        <taxon>Pseudomonadota</taxon>
        <taxon>Gammaproteobacteria</taxon>
        <taxon>Chromatiales</taxon>
        <taxon>Sedimenticolaceae</taxon>
        <taxon>Sedimenticola</taxon>
    </lineage>
</organism>
<comment type="caution">
    <text evidence="3">The sequence shown here is derived from an EMBL/GenBank/DDBJ whole genome shotgun (WGS) entry which is preliminary data.</text>
</comment>
<dbReference type="Pfam" id="PF19583">
    <property type="entry name" value="ODP"/>
    <property type="match status" value="1"/>
</dbReference>
<dbReference type="PANTHER" id="PTHR43041">
    <property type="entry name" value="HYDROLASE, METALLO-BETA-LACTAMASE SUPERFAMILY"/>
    <property type="match status" value="1"/>
</dbReference>
<dbReference type="Proteomes" id="UP000250928">
    <property type="component" value="Unassembled WGS sequence"/>
</dbReference>
<evidence type="ECO:0000259" key="2">
    <source>
        <dbReference type="SMART" id="SM00849"/>
    </source>
</evidence>
<dbReference type="InterPro" id="IPR045761">
    <property type="entry name" value="ODP_dom"/>
</dbReference>
<dbReference type="EMBL" id="PQCO01000101">
    <property type="protein sequence ID" value="PUE05006.1"/>
    <property type="molecule type" value="Genomic_DNA"/>
</dbReference>
<name>A0A6N4E7R2_9GAMM</name>
<dbReference type="InterPro" id="IPR001279">
    <property type="entry name" value="Metallo-B-lactamas"/>
</dbReference>
<dbReference type="SUPFAM" id="SSF56281">
    <property type="entry name" value="Metallo-hydrolase/oxidoreductase"/>
    <property type="match status" value="1"/>
</dbReference>
<dbReference type="SMART" id="SM00849">
    <property type="entry name" value="Lactamase_B"/>
    <property type="match status" value="1"/>
</dbReference>
<proteinExistence type="predicted"/>
<accession>A0A6N4E7R2</accession>
<gene>
    <name evidence="3" type="ORF">C3L24_02150</name>
</gene>
<dbReference type="AlphaFoldDB" id="A0A6N4E7R2"/>
<evidence type="ECO:0000313" key="3">
    <source>
        <dbReference type="EMBL" id="PUE05006.1"/>
    </source>
</evidence>